<organism evidence="1 2">
    <name type="scientific">Vitis vinifera</name>
    <name type="common">Grape</name>
    <dbReference type="NCBI Taxonomy" id="29760"/>
    <lineage>
        <taxon>Eukaryota</taxon>
        <taxon>Viridiplantae</taxon>
        <taxon>Streptophyta</taxon>
        <taxon>Embryophyta</taxon>
        <taxon>Tracheophyta</taxon>
        <taxon>Spermatophyta</taxon>
        <taxon>Magnoliopsida</taxon>
        <taxon>eudicotyledons</taxon>
        <taxon>Gunneridae</taxon>
        <taxon>Pentapetalae</taxon>
        <taxon>rosids</taxon>
        <taxon>Vitales</taxon>
        <taxon>Vitaceae</taxon>
        <taxon>Viteae</taxon>
        <taxon>Vitis</taxon>
    </lineage>
</organism>
<dbReference type="EMBL" id="QGNW01000031">
    <property type="protein sequence ID" value="RVX11254.1"/>
    <property type="molecule type" value="Genomic_DNA"/>
</dbReference>
<dbReference type="AlphaFoldDB" id="A0A438JQM9"/>
<gene>
    <name evidence="1" type="ORF">CK203_019728</name>
</gene>
<proteinExistence type="predicted"/>
<dbReference type="PANTHER" id="PTHR34222:SF91">
    <property type="match status" value="1"/>
</dbReference>
<evidence type="ECO:0008006" key="3">
    <source>
        <dbReference type="Google" id="ProtNLM"/>
    </source>
</evidence>
<evidence type="ECO:0000313" key="1">
    <source>
        <dbReference type="EMBL" id="RVX11254.1"/>
    </source>
</evidence>
<sequence>MVSEQQHIWASFNLSVKTAMTGGCRGDESSSATSGSIQQMVMKLVIKGRGKLRHMIGTTKKPHEDDLTLQNWDLEDSIIIAWLINSIELKIGQMYLFLCLNKDLDEVLGRVLEKEPVTSLDEVFAQVKREENRRKVMLGEEDSINILMEGSALASKGGDNGYHGEQRTRRRMCYDHCNRLGHTKDKCWPLHGKPTNWRPR</sequence>
<accession>A0A438JQM9</accession>
<evidence type="ECO:0000313" key="2">
    <source>
        <dbReference type="Proteomes" id="UP000288805"/>
    </source>
</evidence>
<protein>
    <recommendedName>
        <fullName evidence="3">Retrovirus-related Pol polyprotein from transposon TNT 1-94</fullName>
    </recommendedName>
</protein>
<name>A0A438JQM9_VITVI</name>
<dbReference type="Proteomes" id="UP000288805">
    <property type="component" value="Unassembled WGS sequence"/>
</dbReference>
<comment type="caution">
    <text evidence="1">The sequence shown here is derived from an EMBL/GenBank/DDBJ whole genome shotgun (WGS) entry which is preliminary data.</text>
</comment>
<dbReference type="PANTHER" id="PTHR34222">
    <property type="entry name" value="GAG_PRE-INTEGRS DOMAIN-CONTAINING PROTEIN"/>
    <property type="match status" value="1"/>
</dbReference>
<reference evidence="1 2" key="1">
    <citation type="journal article" date="2018" name="PLoS Genet.">
        <title>Population sequencing reveals clonal diversity and ancestral inbreeding in the grapevine cultivar Chardonnay.</title>
        <authorList>
            <person name="Roach M.J."/>
            <person name="Johnson D.L."/>
            <person name="Bohlmann J."/>
            <person name="van Vuuren H.J."/>
            <person name="Jones S.J."/>
            <person name="Pretorius I.S."/>
            <person name="Schmidt S.A."/>
            <person name="Borneman A.R."/>
        </authorList>
    </citation>
    <scope>NUCLEOTIDE SEQUENCE [LARGE SCALE GENOMIC DNA]</scope>
    <source>
        <strain evidence="2">cv. Chardonnay</strain>
        <tissue evidence="1">Leaf</tissue>
    </source>
</reference>